<name>A0A4U8Z5I3_METTU</name>
<proteinExistence type="predicted"/>
<gene>
    <name evidence="1" type="ORF">MTUNDRAET4_3632</name>
</gene>
<protein>
    <submittedName>
        <fullName evidence="1">Uncharacterized protein</fullName>
    </submittedName>
</protein>
<dbReference type="EMBL" id="LR536450">
    <property type="protein sequence ID" value="VFU10519.1"/>
    <property type="molecule type" value="Genomic_DNA"/>
</dbReference>
<evidence type="ECO:0000313" key="1">
    <source>
        <dbReference type="EMBL" id="VFU10519.1"/>
    </source>
</evidence>
<dbReference type="AlphaFoldDB" id="A0A4U8Z5I3"/>
<dbReference type="Proteomes" id="UP000294360">
    <property type="component" value="Chromosome"/>
</dbReference>
<reference evidence="1 2" key="1">
    <citation type="submission" date="2019-03" db="EMBL/GenBank/DDBJ databases">
        <authorList>
            <person name="Kox A.R. M."/>
        </authorList>
    </citation>
    <scope>NUCLEOTIDE SEQUENCE [LARGE SCALE GENOMIC DNA]</scope>
    <source>
        <strain evidence="1">MTUNDRAET4 annotated genome</strain>
    </source>
</reference>
<organism evidence="1 2">
    <name type="scientific">Methylocella tundrae</name>
    <dbReference type="NCBI Taxonomy" id="227605"/>
    <lineage>
        <taxon>Bacteria</taxon>
        <taxon>Pseudomonadati</taxon>
        <taxon>Pseudomonadota</taxon>
        <taxon>Alphaproteobacteria</taxon>
        <taxon>Hyphomicrobiales</taxon>
        <taxon>Beijerinckiaceae</taxon>
        <taxon>Methylocella</taxon>
    </lineage>
</organism>
<evidence type="ECO:0000313" key="2">
    <source>
        <dbReference type="Proteomes" id="UP000294360"/>
    </source>
</evidence>
<dbReference type="KEGG" id="mtun:MTUNDRAET4_3632"/>
<sequence>MQDAFSENANVLNSSTSFGNASLQTESPFNLIATTFDVKAAREAKVFSGGSLIEC</sequence>
<accession>A0A4U8Z5I3</accession>